<proteinExistence type="predicted"/>
<keyword evidence="1" id="KW-0812">Transmembrane</keyword>
<protein>
    <submittedName>
        <fullName evidence="2">Uncharacterized protein</fullName>
    </submittedName>
</protein>
<evidence type="ECO:0000256" key="1">
    <source>
        <dbReference type="SAM" id="Phobius"/>
    </source>
</evidence>
<dbReference type="RefSeq" id="WP_159361439.1">
    <property type="nucleotide sequence ID" value="NZ_CP047394.1"/>
</dbReference>
<keyword evidence="1" id="KW-0472">Membrane</keyword>
<dbReference type="Proteomes" id="UP000465062">
    <property type="component" value="Chromosome"/>
</dbReference>
<sequence length="67" mass="7699">MKKASIWFLLLILIGFQQPHMLEYQNGNMDGDVLKADDSHLTSIEVMLPPPLHSLIMSIVWYPVKFS</sequence>
<accession>A0A6I6ULM0</accession>
<keyword evidence="1" id="KW-1133">Transmembrane helix</keyword>
<name>A0A6I6ULM0_9BACI</name>
<dbReference type="AlphaFoldDB" id="A0A6I6ULM0"/>
<feature type="transmembrane region" description="Helical" evidence="1">
    <location>
        <begin position="46"/>
        <end position="64"/>
    </location>
</feature>
<dbReference type="KEGG" id="bvq:FHE72_04990"/>
<organism evidence="2 3">
    <name type="scientific">Rossellomorea vietnamensis</name>
    <dbReference type="NCBI Taxonomy" id="218284"/>
    <lineage>
        <taxon>Bacteria</taxon>
        <taxon>Bacillati</taxon>
        <taxon>Bacillota</taxon>
        <taxon>Bacilli</taxon>
        <taxon>Bacillales</taxon>
        <taxon>Bacillaceae</taxon>
        <taxon>Rossellomorea</taxon>
    </lineage>
</organism>
<dbReference type="EMBL" id="CP047394">
    <property type="protein sequence ID" value="QHE60469.1"/>
    <property type="molecule type" value="Genomic_DNA"/>
</dbReference>
<gene>
    <name evidence="2" type="ORF">FHE72_04990</name>
</gene>
<reference evidence="2 3" key="1">
    <citation type="submission" date="2019-06" db="EMBL/GenBank/DDBJ databases">
        <title>An operon consisting of a P-type ATPase gene and a transcriptional regular gene given the different cadmium resistance in Bacillus vietamensis 151-6 and Bacillus marisflavi 151-25.</title>
        <authorList>
            <person name="Yu X."/>
        </authorList>
    </citation>
    <scope>NUCLEOTIDE SEQUENCE [LARGE SCALE GENOMIC DNA]</scope>
    <source>
        <strain evidence="2 3">151-6</strain>
    </source>
</reference>
<evidence type="ECO:0000313" key="2">
    <source>
        <dbReference type="EMBL" id="QHE60469.1"/>
    </source>
</evidence>
<evidence type="ECO:0000313" key="3">
    <source>
        <dbReference type="Proteomes" id="UP000465062"/>
    </source>
</evidence>